<evidence type="ECO:0000256" key="1">
    <source>
        <dbReference type="SAM" id="MobiDB-lite"/>
    </source>
</evidence>
<dbReference type="EMBL" id="BEXD01004174">
    <property type="protein sequence ID" value="GBC07855.1"/>
    <property type="molecule type" value="Genomic_DNA"/>
</dbReference>
<evidence type="ECO:0000313" key="3">
    <source>
        <dbReference type="Proteomes" id="UP000247702"/>
    </source>
</evidence>
<gene>
    <name evidence="2" type="ORF">RclHR1_07730008</name>
</gene>
<sequence length="73" mass="8816">MITLPTLPIKTKILNKIFWTRNVDDLASPTLKYSNFNQGEKGRKREKMRVSRKDEREREKKERDRKRIGKERG</sequence>
<accession>A0A2Z6S9P0</accession>
<evidence type="ECO:0000313" key="2">
    <source>
        <dbReference type="EMBL" id="GBC07855.1"/>
    </source>
</evidence>
<keyword evidence="3" id="KW-1185">Reference proteome</keyword>
<dbReference type="AlphaFoldDB" id="A0A2Z6S9P0"/>
<feature type="region of interest" description="Disordered" evidence="1">
    <location>
        <begin position="30"/>
        <end position="73"/>
    </location>
</feature>
<feature type="compositionally biased region" description="Basic and acidic residues" evidence="1">
    <location>
        <begin position="40"/>
        <end position="62"/>
    </location>
</feature>
<reference evidence="2 3" key="1">
    <citation type="submission" date="2017-11" db="EMBL/GenBank/DDBJ databases">
        <title>The genome of Rhizophagus clarus HR1 reveals common genetic basis of auxotrophy among arbuscular mycorrhizal fungi.</title>
        <authorList>
            <person name="Kobayashi Y."/>
        </authorList>
    </citation>
    <scope>NUCLEOTIDE SEQUENCE [LARGE SCALE GENOMIC DNA]</scope>
    <source>
        <strain evidence="2 3">HR1</strain>
    </source>
</reference>
<feature type="compositionally biased region" description="Basic residues" evidence="1">
    <location>
        <begin position="63"/>
        <end position="73"/>
    </location>
</feature>
<comment type="caution">
    <text evidence="2">The sequence shown here is derived from an EMBL/GenBank/DDBJ whole genome shotgun (WGS) entry which is preliminary data.</text>
</comment>
<proteinExistence type="predicted"/>
<dbReference type="Proteomes" id="UP000247702">
    <property type="component" value="Unassembled WGS sequence"/>
</dbReference>
<name>A0A2Z6S9P0_9GLOM</name>
<organism evidence="2 3">
    <name type="scientific">Rhizophagus clarus</name>
    <dbReference type="NCBI Taxonomy" id="94130"/>
    <lineage>
        <taxon>Eukaryota</taxon>
        <taxon>Fungi</taxon>
        <taxon>Fungi incertae sedis</taxon>
        <taxon>Mucoromycota</taxon>
        <taxon>Glomeromycotina</taxon>
        <taxon>Glomeromycetes</taxon>
        <taxon>Glomerales</taxon>
        <taxon>Glomeraceae</taxon>
        <taxon>Rhizophagus</taxon>
    </lineage>
</organism>
<protein>
    <submittedName>
        <fullName evidence="2">Uncharacterized protein</fullName>
    </submittedName>
</protein>